<dbReference type="Gene3D" id="1.10.10.60">
    <property type="entry name" value="Homeodomain-like"/>
    <property type="match status" value="2"/>
</dbReference>
<evidence type="ECO:0000313" key="7">
    <source>
        <dbReference type="Proteomes" id="UP001501004"/>
    </source>
</evidence>
<gene>
    <name evidence="6" type="ORF">GCM10022239_05780</name>
</gene>
<evidence type="ECO:0000256" key="2">
    <source>
        <dbReference type="ARBA" id="ARBA00023125"/>
    </source>
</evidence>
<dbReference type="RefSeq" id="WP_344753483.1">
    <property type="nucleotide sequence ID" value="NZ_BAABAE010000001.1"/>
</dbReference>
<dbReference type="InterPro" id="IPR037923">
    <property type="entry name" value="HTH-like"/>
</dbReference>
<keyword evidence="1" id="KW-0805">Transcription regulation</keyword>
<organism evidence="6 7">
    <name type="scientific">Leifsonella bigeumensis</name>
    <dbReference type="NCBI Taxonomy" id="433643"/>
    <lineage>
        <taxon>Bacteria</taxon>
        <taxon>Bacillati</taxon>
        <taxon>Actinomycetota</taxon>
        <taxon>Actinomycetes</taxon>
        <taxon>Micrococcales</taxon>
        <taxon>Microbacteriaceae</taxon>
        <taxon>Leifsonella</taxon>
    </lineage>
</organism>
<keyword evidence="2" id="KW-0238">DNA-binding</keyword>
<evidence type="ECO:0000256" key="3">
    <source>
        <dbReference type="ARBA" id="ARBA00023159"/>
    </source>
</evidence>
<proteinExistence type="predicted"/>
<dbReference type="SUPFAM" id="SSF51215">
    <property type="entry name" value="Regulatory protein AraC"/>
    <property type="match status" value="1"/>
</dbReference>
<dbReference type="PANTHER" id="PTHR46796">
    <property type="entry name" value="HTH-TYPE TRANSCRIPTIONAL ACTIVATOR RHAS-RELATED"/>
    <property type="match status" value="1"/>
</dbReference>
<reference evidence="7" key="1">
    <citation type="journal article" date="2019" name="Int. J. Syst. Evol. Microbiol.">
        <title>The Global Catalogue of Microorganisms (GCM) 10K type strain sequencing project: providing services to taxonomists for standard genome sequencing and annotation.</title>
        <authorList>
            <consortium name="The Broad Institute Genomics Platform"/>
            <consortium name="The Broad Institute Genome Sequencing Center for Infectious Disease"/>
            <person name="Wu L."/>
            <person name="Ma J."/>
        </authorList>
    </citation>
    <scope>NUCLEOTIDE SEQUENCE [LARGE SCALE GENOMIC DNA]</scope>
    <source>
        <strain evidence="7">JCM 16949</strain>
    </source>
</reference>
<name>A0ABP7FBD9_9MICO</name>
<dbReference type="EMBL" id="BAABAE010000001">
    <property type="protein sequence ID" value="GAA3732083.1"/>
    <property type="molecule type" value="Genomic_DNA"/>
</dbReference>
<dbReference type="PROSITE" id="PS00041">
    <property type="entry name" value="HTH_ARAC_FAMILY_1"/>
    <property type="match status" value="1"/>
</dbReference>
<feature type="domain" description="HTH araC/xylS-type" evidence="5">
    <location>
        <begin position="175"/>
        <end position="273"/>
    </location>
</feature>
<dbReference type="Pfam" id="PF12833">
    <property type="entry name" value="HTH_18"/>
    <property type="match status" value="1"/>
</dbReference>
<dbReference type="Proteomes" id="UP001501004">
    <property type="component" value="Unassembled WGS sequence"/>
</dbReference>
<evidence type="ECO:0000313" key="6">
    <source>
        <dbReference type="EMBL" id="GAA3732083.1"/>
    </source>
</evidence>
<accession>A0ABP7FBD9</accession>
<dbReference type="InterPro" id="IPR009057">
    <property type="entry name" value="Homeodomain-like_sf"/>
</dbReference>
<keyword evidence="4" id="KW-0804">Transcription</keyword>
<sequence length="307" mass="34387">MTWSPLRIRPQPVRVADYLPAETYGPRVLHDYEFVWLLSGSAQWRVEERAAAGGGPTRHEHDLRPGMLALARAGTTDSYRWDSRRASSHAFVHFEVESRGLLGPESDWPLIQTMTGNEPLAGLCSYLLNLANDDSREARLRSEEIVTLLLDIFVRGPLPPAARSLIPARLVLVIDVIRSIWETDGIRIVSTSELAHATRMSPGHLSRLFHQEFHCGPAGGLEIIRLTRAAIALQRSNLSLTEVAALSGFSNPYHFSRRFSLIYGTSPGRFRRHGRSDPLQPLEEAGLLPLWGALFDRERLAPESPRH</sequence>
<evidence type="ECO:0000256" key="1">
    <source>
        <dbReference type="ARBA" id="ARBA00023015"/>
    </source>
</evidence>
<evidence type="ECO:0000256" key="4">
    <source>
        <dbReference type="ARBA" id="ARBA00023163"/>
    </source>
</evidence>
<comment type="caution">
    <text evidence="6">The sequence shown here is derived from an EMBL/GenBank/DDBJ whole genome shotgun (WGS) entry which is preliminary data.</text>
</comment>
<dbReference type="InterPro" id="IPR018060">
    <property type="entry name" value="HTH_AraC"/>
</dbReference>
<dbReference type="PROSITE" id="PS01124">
    <property type="entry name" value="HTH_ARAC_FAMILY_2"/>
    <property type="match status" value="1"/>
</dbReference>
<evidence type="ECO:0000259" key="5">
    <source>
        <dbReference type="PROSITE" id="PS01124"/>
    </source>
</evidence>
<dbReference type="InterPro" id="IPR018062">
    <property type="entry name" value="HTH_AraC-typ_CS"/>
</dbReference>
<keyword evidence="7" id="KW-1185">Reference proteome</keyword>
<protein>
    <recommendedName>
        <fullName evidence="5">HTH araC/xylS-type domain-containing protein</fullName>
    </recommendedName>
</protein>
<dbReference type="InterPro" id="IPR050204">
    <property type="entry name" value="AraC_XylS_family_regulators"/>
</dbReference>
<dbReference type="SMART" id="SM00342">
    <property type="entry name" value="HTH_ARAC"/>
    <property type="match status" value="1"/>
</dbReference>
<keyword evidence="3" id="KW-0010">Activator</keyword>
<dbReference type="SUPFAM" id="SSF46689">
    <property type="entry name" value="Homeodomain-like"/>
    <property type="match status" value="1"/>
</dbReference>